<keyword evidence="9" id="KW-1185">Reference proteome</keyword>
<evidence type="ECO:0000256" key="4">
    <source>
        <dbReference type="ARBA" id="ARBA00023172"/>
    </source>
</evidence>
<keyword evidence="2" id="KW-0229">DNA integration</keyword>
<dbReference type="GO" id="GO:0015074">
    <property type="term" value="P:DNA integration"/>
    <property type="evidence" value="ECO:0007669"/>
    <property type="project" value="UniProtKB-KW"/>
</dbReference>
<evidence type="ECO:0000256" key="1">
    <source>
        <dbReference type="ARBA" id="ARBA00008857"/>
    </source>
</evidence>
<gene>
    <name evidence="8" type="ORF">GR138_25835</name>
</gene>
<feature type="domain" description="Tyr recombinase" evidence="6">
    <location>
        <begin position="334"/>
        <end position="529"/>
    </location>
</feature>
<dbReference type="PROSITE" id="PS51898">
    <property type="entry name" value="TYR_RECOMBINASE"/>
    <property type="match status" value="1"/>
</dbReference>
<sequence length="647" mass="73598">MLSRNEEAPGRGHALDAYRAFLGGEQRGLYQRMCHAHRFARLYPDLDQWTAAPLEERIGSSAVHRGAGWARVKGRQYIYFLVSIGRIELDWAWILAVGYHFLKGILSARAVALERRLSDRLEQLGFSSPGRSIPRPFRYFYLRYGEAFLTPNRQHFDEFAAASAELLSRPDLAEFVDVEHLQRRYNVLHANCHLMHLALYHEGLMPTPPQRTRIEPTKHRVKPAMAALLKRYRETREATGARPTTAVRYEAYGRHLADWLWDNHPKVSSFAELTREQILQYAKSLVDQGASVDSRISRLSGLSVMFHDATAWEWPGAPLRPLLGARDLPRRVNRMPRFIPSKDLELLMEAVRNLPDIYQRVALIVARWSGARRSEITRLELDCLDAYQDGTPRLRIPAGKTGKERLIPLHPEAAAAIRELQALDPPGRGFADERTGVVVKRLFSMKGRCLSSDFLFEDSLSAACQAAGLVDNEGRPKYSAHRFRHTIGTELIEGGARVHTVMKMLGHTSTGMTLVYAHLSDASVRQDYMKVLGPGAVVAGSLAEALRTRAMPEDSLAWLKSNFFRTELELGHCLRLLEEGPCECDMYLTCAKFVTTPEYAPRLRERRLREIALADDAQAKGFQRESERHECTRRRVEQLLTELGEQW</sequence>
<dbReference type="InterPro" id="IPR044068">
    <property type="entry name" value="CB"/>
</dbReference>
<dbReference type="InterPro" id="IPR050090">
    <property type="entry name" value="Tyrosine_recombinase_XerCD"/>
</dbReference>
<evidence type="ECO:0000259" key="7">
    <source>
        <dbReference type="PROSITE" id="PS51900"/>
    </source>
</evidence>
<evidence type="ECO:0000256" key="2">
    <source>
        <dbReference type="ARBA" id="ARBA00022908"/>
    </source>
</evidence>
<dbReference type="GO" id="GO:0006310">
    <property type="term" value="P:DNA recombination"/>
    <property type="evidence" value="ECO:0007669"/>
    <property type="project" value="UniProtKB-KW"/>
</dbReference>
<dbReference type="InterPro" id="IPR013762">
    <property type="entry name" value="Integrase-like_cat_sf"/>
</dbReference>
<evidence type="ECO:0000259" key="6">
    <source>
        <dbReference type="PROSITE" id="PS51898"/>
    </source>
</evidence>
<dbReference type="OrthoDB" id="8421690at2"/>
<dbReference type="GO" id="GO:0003677">
    <property type="term" value="F:DNA binding"/>
    <property type="evidence" value="ECO:0007669"/>
    <property type="project" value="UniProtKB-UniRule"/>
</dbReference>
<dbReference type="PANTHER" id="PTHR30349">
    <property type="entry name" value="PHAGE INTEGRASE-RELATED"/>
    <property type="match status" value="1"/>
</dbReference>
<comment type="similarity">
    <text evidence="1">Belongs to the 'phage' integrase family.</text>
</comment>
<evidence type="ECO:0000256" key="5">
    <source>
        <dbReference type="PROSITE-ProRule" id="PRU01248"/>
    </source>
</evidence>
<dbReference type="PROSITE" id="PS51900">
    <property type="entry name" value="CB"/>
    <property type="match status" value="1"/>
</dbReference>
<accession>A0A6N8SNT9</accession>
<name>A0A6N8SNT9_9HYPH</name>
<protein>
    <submittedName>
        <fullName evidence="8">Tyrosine-type recombinase/integrase</fullName>
    </submittedName>
</protein>
<dbReference type="InterPro" id="IPR011010">
    <property type="entry name" value="DNA_brk_join_enz"/>
</dbReference>
<dbReference type="AlphaFoldDB" id="A0A6N8SNT9"/>
<dbReference type="PANTHER" id="PTHR30349:SF41">
    <property type="entry name" value="INTEGRASE_RECOMBINASE PROTEIN MJ0367-RELATED"/>
    <property type="match status" value="1"/>
</dbReference>
<keyword evidence="4" id="KW-0233">DNA recombination</keyword>
<dbReference type="Proteomes" id="UP000435802">
    <property type="component" value="Unassembled WGS sequence"/>
</dbReference>
<proteinExistence type="inferred from homology"/>
<evidence type="ECO:0000313" key="9">
    <source>
        <dbReference type="Proteomes" id="UP000435802"/>
    </source>
</evidence>
<feature type="domain" description="Core-binding (CB)" evidence="7">
    <location>
        <begin position="223"/>
        <end position="310"/>
    </location>
</feature>
<evidence type="ECO:0000256" key="3">
    <source>
        <dbReference type="ARBA" id="ARBA00023125"/>
    </source>
</evidence>
<reference evidence="8 9" key="1">
    <citation type="submission" date="2019-12" db="EMBL/GenBank/DDBJ databases">
        <title>Shinella kummerowiae sp. nov., a symbiotic bacterium isolated from root nodules of the herbal legume Kummerowia stipulacea.</title>
        <authorList>
            <person name="Gao J."/>
        </authorList>
    </citation>
    <scope>NUCLEOTIDE SEQUENCE [LARGE SCALE GENOMIC DNA]</scope>
    <source>
        <strain evidence="8 9">CCBAU 25048</strain>
    </source>
</reference>
<dbReference type="RefSeq" id="WP_160862125.1">
    <property type="nucleotide sequence ID" value="NZ_WUMK01000011.1"/>
</dbReference>
<dbReference type="EMBL" id="WUMK01000011">
    <property type="protein sequence ID" value="MXN48632.1"/>
    <property type="molecule type" value="Genomic_DNA"/>
</dbReference>
<dbReference type="Gene3D" id="1.10.443.10">
    <property type="entry name" value="Intergrase catalytic core"/>
    <property type="match status" value="1"/>
</dbReference>
<keyword evidence="3 5" id="KW-0238">DNA-binding</keyword>
<dbReference type="CDD" id="cd00796">
    <property type="entry name" value="INT_Rci_Hp1_C"/>
    <property type="match status" value="1"/>
</dbReference>
<organism evidence="8 9">
    <name type="scientific">Shinella kummerowiae</name>
    <dbReference type="NCBI Taxonomy" id="417745"/>
    <lineage>
        <taxon>Bacteria</taxon>
        <taxon>Pseudomonadati</taxon>
        <taxon>Pseudomonadota</taxon>
        <taxon>Alphaproteobacteria</taxon>
        <taxon>Hyphomicrobiales</taxon>
        <taxon>Rhizobiaceae</taxon>
        <taxon>Shinella</taxon>
    </lineage>
</organism>
<dbReference type="Pfam" id="PF00589">
    <property type="entry name" value="Phage_integrase"/>
    <property type="match status" value="1"/>
</dbReference>
<dbReference type="SUPFAM" id="SSF56349">
    <property type="entry name" value="DNA breaking-rejoining enzymes"/>
    <property type="match status" value="1"/>
</dbReference>
<evidence type="ECO:0000313" key="8">
    <source>
        <dbReference type="EMBL" id="MXN48632.1"/>
    </source>
</evidence>
<dbReference type="InterPro" id="IPR002104">
    <property type="entry name" value="Integrase_catalytic"/>
</dbReference>
<comment type="caution">
    <text evidence="8">The sequence shown here is derived from an EMBL/GenBank/DDBJ whole genome shotgun (WGS) entry which is preliminary data.</text>
</comment>